<feature type="domain" description="Major facilitator superfamily (MFS) profile" evidence="6">
    <location>
        <begin position="27"/>
        <end position="397"/>
    </location>
</feature>
<dbReference type="GO" id="GO:0016020">
    <property type="term" value="C:membrane"/>
    <property type="evidence" value="ECO:0007669"/>
    <property type="project" value="UniProtKB-SubCell"/>
</dbReference>
<evidence type="ECO:0000313" key="7">
    <source>
        <dbReference type="EMBL" id="RCR71005.1"/>
    </source>
</evidence>
<feature type="transmembrane region" description="Helical" evidence="5">
    <location>
        <begin position="344"/>
        <end position="365"/>
    </location>
</feature>
<accession>A0A368JUH3</accession>
<dbReference type="Proteomes" id="UP000253383">
    <property type="component" value="Unassembled WGS sequence"/>
</dbReference>
<dbReference type="CDD" id="cd17393">
    <property type="entry name" value="MFS_MosC_like"/>
    <property type="match status" value="1"/>
</dbReference>
<keyword evidence="8" id="KW-1185">Reference proteome</keyword>
<evidence type="ECO:0000256" key="4">
    <source>
        <dbReference type="ARBA" id="ARBA00023136"/>
    </source>
</evidence>
<proteinExistence type="predicted"/>
<evidence type="ECO:0000256" key="5">
    <source>
        <dbReference type="SAM" id="Phobius"/>
    </source>
</evidence>
<feature type="transmembrane region" description="Helical" evidence="5">
    <location>
        <begin position="289"/>
        <end position="307"/>
    </location>
</feature>
<dbReference type="Pfam" id="PF07690">
    <property type="entry name" value="MFS_1"/>
    <property type="match status" value="1"/>
</dbReference>
<protein>
    <submittedName>
        <fullName evidence="7">MFS transporter</fullName>
    </submittedName>
</protein>
<feature type="transmembrane region" description="Helical" evidence="5">
    <location>
        <begin position="258"/>
        <end position="277"/>
    </location>
</feature>
<feature type="transmembrane region" description="Helical" evidence="5">
    <location>
        <begin position="156"/>
        <end position="175"/>
    </location>
</feature>
<dbReference type="PANTHER" id="PTHR23514">
    <property type="entry name" value="BYPASS OF STOP CODON PROTEIN 6"/>
    <property type="match status" value="1"/>
</dbReference>
<comment type="subcellular location">
    <subcellularLocation>
        <location evidence="1">Membrane</location>
        <topology evidence="1">Multi-pass membrane protein</topology>
    </subcellularLocation>
</comment>
<feature type="transmembrane region" description="Helical" evidence="5">
    <location>
        <begin position="222"/>
        <end position="246"/>
    </location>
</feature>
<dbReference type="InterPro" id="IPR036259">
    <property type="entry name" value="MFS_trans_sf"/>
</dbReference>
<evidence type="ECO:0000256" key="1">
    <source>
        <dbReference type="ARBA" id="ARBA00004141"/>
    </source>
</evidence>
<dbReference type="InterPro" id="IPR020846">
    <property type="entry name" value="MFS_dom"/>
</dbReference>
<dbReference type="InterPro" id="IPR011701">
    <property type="entry name" value="MFS"/>
</dbReference>
<dbReference type="SUPFAM" id="SSF103473">
    <property type="entry name" value="MFS general substrate transporter"/>
    <property type="match status" value="1"/>
</dbReference>
<dbReference type="AlphaFoldDB" id="A0A368JUH3"/>
<feature type="transmembrane region" description="Helical" evidence="5">
    <location>
        <begin position="371"/>
        <end position="391"/>
    </location>
</feature>
<evidence type="ECO:0000256" key="2">
    <source>
        <dbReference type="ARBA" id="ARBA00022692"/>
    </source>
</evidence>
<dbReference type="OrthoDB" id="9809599at2"/>
<feature type="transmembrane region" description="Helical" evidence="5">
    <location>
        <begin position="181"/>
        <end position="201"/>
    </location>
</feature>
<sequence>MNVTLDEKPSTTPTLFRSLQTFFTNPQARAVGLVFTTESLSLGGWVAHIPHVKEKLHLTDAGLGMVLFAMPVGLLLMNPLTGWIIARLGAARTCFLSALVLCFSTLLPINAPNVAIMVMGLFVVGLSAALLNVAMNTSAADVEREHKILIMSSCHGMWSLGGMVGSLLAGILIAVHVSPSIHMLAVTIALLLLTVALRPILATIPAQPPTESSAAFVKPNMLLLLMIFIGLAVAMGEGAALDWSAVYLHESTGASSQIAALGFGCFSLAMTIGRFMGDAIIPRFGAKRILSVGSLVAASGLLLAILVPVPLVVLAGFALLGAGCSLIAPILYTASMRVPGIPAATGLATFATFSFIGFLAGPPIIGFVAEAYGLTYGLGLVVVVLLLSAFISRKVNV</sequence>
<feature type="transmembrane region" description="Helical" evidence="5">
    <location>
        <begin position="313"/>
        <end position="332"/>
    </location>
</feature>
<organism evidence="7 8">
    <name type="scientific">Larkinella punicea</name>
    <dbReference type="NCBI Taxonomy" id="2315727"/>
    <lineage>
        <taxon>Bacteria</taxon>
        <taxon>Pseudomonadati</taxon>
        <taxon>Bacteroidota</taxon>
        <taxon>Cytophagia</taxon>
        <taxon>Cytophagales</taxon>
        <taxon>Spirosomataceae</taxon>
        <taxon>Larkinella</taxon>
    </lineage>
</organism>
<name>A0A368JUH3_9BACT</name>
<gene>
    <name evidence="7" type="ORF">DUE52_03595</name>
</gene>
<evidence type="ECO:0000313" key="8">
    <source>
        <dbReference type="Proteomes" id="UP000253383"/>
    </source>
</evidence>
<comment type="caution">
    <text evidence="7">The sequence shown here is derived from an EMBL/GenBank/DDBJ whole genome shotgun (WGS) entry which is preliminary data.</text>
</comment>
<dbReference type="Gene3D" id="1.20.1250.20">
    <property type="entry name" value="MFS general substrate transporter like domains"/>
    <property type="match status" value="2"/>
</dbReference>
<keyword evidence="2 5" id="KW-0812">Transmembrane</keyword>
<reference evidence="7 8" key="1">
    <citation type="submission" date="2018-07" db="EMBL/GenBank/DDBJ databases">
        <title>Genome analysis of Larkinella rosea.</title>
        <authorList>
            <person name="Zhou Z."/>
            <person name="Wang G."/>
        </authorList>
    </citation>
    <scope>NUCLEOTIDE SEQUENCE [LARGE SCALE GENOMIC DNA]</scope>
    <source>
        <strain evidence="8">zzj9</strain>
    </source>
</reference>
<evidence type="ECO:0000259" key="6">
    <source>
        <dbReference type="PROSITE" id="PS50850"/>
    </source>
</evidence>
<feature type="transmembrane region" description="Helical" evidence="5">
    <location>
        <begin position="115"/>
        <end position="135"/>
    </location>
</feature>
<dbReference type="EMBL" id="QOWE01000003">
    <property type="protein sequence ID" value="RCR71005.1"/>
    <property type="molecule type" value="Genomic_DNA"/>
</dbReference>
<dbReference type="PROSITE" id="PS50850">
    <property type="entry name" value="MFS"/>
    <property type="match status" value="1"/>
</dbReference>
<dbReference type="InterPro" id="IPR051788">
    <property type="entry name" value="MFS_Transporter"/>
</dbReference>
<evidence type="ECO:0000256" key="3">
    <source>
        <dbReference type="ARBA" id="ARBA00022989"/>
    </source>
</evidence>
<dbReference type="PANTHER" id="PTHR23514:SF13">
    <property type="entry name" value="INNER MEMBRANE PROTEIN YBJJ"/>
    <property type="match status" value="1"/>
</dbReference>
<feature type="transmembrane region" description="Helical" evidence="5">
    <location>
        <begin position="89"/>
        <end position="109"/>
    </location>
</feature>
<dbReference type="GO" id="GO:0022857">
    <property type="term" value="F:transmembrane transporter activity"/>
    <property type="evidence" value="ECO:0007669"/>
    <property type="project" value="InterPro"/>
</dbReference>
<feature type="transmembrane region" description="Helical" evidence="5">
    <location>
        <begin position="61"/>
        <end position="77"/>
    </location>
</feature>
<keyword evidence="3 5" id="KW-1133">Transmembrane helix</keyword>
<keyword evidence="4 5" id="KW-0472">Membrane</keyword>